<organism evidence="2 3">
    <name type="scientific">Stentor coeruleus</name>
    <dbReference type="NCBI Taxonomy" id="5963"/>
    <lineage>
        <taxon>Eukaryota</taxon>
        <taxon>Sar</taxon>
        <taxon>Alveolata</taxon>
        <taxon>Ciliophora</taxon>
        <taxon>Postciliodesmatophora</taxon>
        <taxon>Heterotrichea</taxon>
        <taxon>Heterotrichida</taxon>
        <taxon>Stentoridae</taxon>
        <taxon>Stentor</taxon>
    </lineage>
</organism>
<proteinExistence type="predicted"/>
<name>A0A1R2C9Q4_9CILI</name>
<dbReference type="Proteomes" id="UP000187209">
    <property type="component" value="Unassembled WGS sequence"/>
</dbReference>
<gene>
    <name evidence="2" type="ORF">SteCoe_12864</name>
</gene>
<dbReference type="AlphaFoldDB" id="A0A1R2C9Q4"/>
<comment type="caution">
    <text evidence="2">The sequence shown here is derived from an EMBL/GenBank/DDBJ whole genome shotgun (WGS) entry which is preliminary data.</text>
</comment>
<evidence type="ECO:0000256" key="1">
    <source>
        <dbReference type="SAM" id="MobiDB-lite"/>
    </source>
</evidence>
<dbReference type="EMBL" id="MPUH01000227">
    <property type="protein sequence ID" value="OMJ85737.1"/>
    <property type="molecule type" value="Genomic_DNA"/>
</dbReference>
<protein>
    <submittedName>
        <fullName evidence="2">Uncharacterized protein</fullName>
    </submittedName>
</protein>
<feature type="region of interest" description="Disordered" evidence="1">
    <location>
        <begin position="36"/>
        <end position="69"/>
    </location>
</feature>
<keyword evidence="3" id="KW-1185">Reference proteome</keyword>
<sequence length="106" mass="12469">MSLENAKKIKLPEAKHLLMKLSQDREKRLKQRVIQTKKIVNHDADDQSAQTNENSKSNENREDMIKISDERANKEFRVKSWCRSFLKMCCCKKSRVFPDATQSIDK</sequence>
<reference evidence="2 3" key="1">
    <citation type="submission" date="2016-11" db="EMBL/GenBank/DDBJ databases">
        <title>The macronuclear genome of Stentor coeruleus: a giant cell with tiny introns.</title>
        <authorList>
            <person name="Slabodnick M."/>
            <person name="Ruby J.G."/>
            <person name="Reiff S.B."/>
            <person name="Swart E.C."/>
            <person name="Gosai S."/>
            <person name="Prabakaran S."/>
            <person name="Witkowska E."/>
            <person name="Larue G.E."/>
            <person name="Fisher S."/>
            <person name="Freeman R.M."/>
            <person name="Gunawardena J."/>
            <person name="Chu W."/>
            <person name="Stover N.A."/>
            <person name="Gregory B.D."/>
            <person name="Nowacki M."/>
            <person name="Derisi J."/>
            <person name="Roy S.W."/>
            <person name="Marshall W.F."/>
            <person name="Sood P."/>
        </authorList>
    </citation>
    <scope>NUCLEOTIDE SEQUENCE [LARGE SCALE GENOMIC DNA]</scope>
    <source>
        <strain evidence="2">WM001</strain>
    </source>
</reference>
<accession>A0A1R2C9Q4</accession>
<feature type="compositionally biased region" description="Basic and acidic residues" evidence="1">
    <location>
        <begin position="56"/>
        <end position="69"/>
    </location>
</feature>
<evidence type="ECO:0000313" key="2">
    <source>
        <dbReference type="EMBL" id="OMJ85737.1"/>
    </source>
</evidence>
<evidence type="ECO:0000313" key="3">
    <source>
        <dbReference type="Proteomes" id="UP000187209"/>
    </source>
</evidence>